<dbReference type="InterPro" id="IPR001367">
    <property type="entry name" value="Fe_dep_repressor"/>
</dbReference>
<evidence type="ECO:0000256" key="2">
    <source>
        <dbReference type="ARBA" id="ARBA00011738"/>
    </source>
</evidence>
<dbReference type="OrthoDB" id="9791355at2"/>
<dbReference type="InterPro" id="IPR022689">
    <property type="entry name" value="Iron_dep_repressor"/>
</dbReference>
<dbReference type="Gene3D" id="1.10.10.10">
    <property type="entry name" value="Winged helix-like DNA-binding domain superfamily/Winged helix DNA-binding domain"/>
    <property type="match status" value="1"/>
</dbReference>
<dbReference type="InterPro" id="IPR036421">
    <property type="entry name" value="Fe_dep_repressor_sf"/>
</dbReference>
<dbReference type="AlphaFoldDB" id="A0A1M6BVP5"/>
<evidence type="ECO:0000256" key="3">
    <source>
        <dbReference type="ARBA" id="ARBA00023004"/>
    </source>
</evidence>
<dbReference type="Proteomes" id="UP000184171">
    <property type="component" value="Unassembled WGS sequence"/>
</dbReference>
<evidence type="ECO:0000259" key="4">
    <source>
        <dbReference type="SMART" id="SM00899"/>
    </source>
</evidence>
<dbReference type="GO" id="GO:0046983">
    <property type="term" value="F:protein dimerization activity"/>
    <property type="evidence" value="ECO:0007669"/>
    <property type="project" value="InterPro"/>
</dbReference>
<keyword evidence="6" id="KW-1185">Reference proteome</keyword>
<comment type="subunit">
    <text evidence="2">Homodimer.</text>
</comment>
<organism evidence="5 6">
    <name type="scientific">Malonomonas rubra DSM 5091</name>
    <dbReference type="NCBI Taxonomy" id="1122189"/>
    <lineage>
        <taxon>Bacteria</taxon>
        <taxon>Pseudomonadati</taxon>
        <taxon>Thermodesulfobacteriota</taxon>
        <taxon>Desulfuromonadia</taxon>
        <taxon>Desulfuromonadales</taxon>
        <taxon>Geopsychrobacteraceae</taxon>
        <taxon>Malonomonas</taxon>
    </lineage>
</organism>
<dbReference type="InterPro" id="IPR007167">
    <property type="entry name" value="Fe-transptr_FeoA-like"/>
</dbReference>
<comment type="subcellular location">
    <subcellularLocation>
        <location evidence="1">Cytoplasm</location>
    </subcellularLocation>
</comment>
<dbReference type="InterPro" id="IPR008988">
    <property type="entry name" value="Transcriptional_repressor_C"/>
</dbReference>
<dbReference type="STRING" id="1122189.SAMN02745165_00318"/>
<dbReference type="RefSeq" id="WP_072904991.1">
    <property type="nucleotide sequence ID" value="NZ_FQZT01000001.1"/>
</dbReference>
<dbReference type="InterPro" id="IPR050536">
    <property type="entry name" value="DtxR_MntR_Metal-Reg"/>
</dbReference>
<evidence type="ECO:0000313" key="5">
    <source>
        <dbReference type="EMBL" id="SHI52866.1"/>
    </source>
</evidence>
<keyword evidence="3" id="KW-0408">Iron</keyword>
<dbReference type="GO" id="GO:0003700">
    <property type="term" value="F:DNA-binding transcription factor activity"/>
    <property type="evidence" value="ECO:0007669"/>
    <property type="project" value="InterPro"/>
</dbReference>
<name>A0A1M6BVP5_MALRU</name>
<dbReference type="GO" id="GO:0046914">
    <property type="term" value="F:transition metal ion binding"/>
    <property type="evidence" value="ECO:0007669"/>
    <property type="project" value="InterPro"/>
</dbReference>
<protein>
    <submittedName>
        <fullName evidence="5">DtxR family transcriptional regulator, Mn-dependent transcriptional regulator</fullName>
    </submittedName>
</protein>
<dbReference type="PANTHER" id="PTHR33238:SF11">
    <property type="entry name" value="TRANSCRIPTIONAL REGULATOR MNTR"/>
    <property type="match status" value="1"/>
</dbReference>
<dbReference type="SUPFAM" id="SSF50037">
    <property type="entry name" value="C-terminal domain of transcriptional repressors"/>
    <property type="match status" value="1"/>
</dbReference>
<gene>
    <name evidence="5" type="ORF">SAMN02745165_00318</name>
</gene>
<dbReference type="PANTHER" id="PTHR33238">
    <property type="entry name" value="IRON (METAL) DEPENDENT REPRESSOR, DTXR FAMILY"/>
    <property type="match status" value="1"/>
</dbReference>
<evidence type="ECO:0000313" key="6">
    <source>
        <dbReference type="Proteomes" id="UP000184171"/>
    </source>
</evidence>
<dbReference type="SUPFAM" id="SSF47979">
    <property type="entry name" value="Iron-dependent repressor protein, dimerization domain"/>
    <property type="match status" value="1"/>
</dbReference>
<sequence>MSKVSPKAEEILESLWIATVEGDDVGFLLSDCILSPEDLQEGIDELVKLAYVEVKGDRVYLRREGRPEAEMTVRRHRLAERLMMDILDIQGAEGNEQACAFEHLLHQGVDTKICTLLNHPTTCPHGKPIPPGTCCEEARKQGSPGIVPLTELKSGEMGEIAYLAASDGKKMQKLMSMGVLPGSELQLSQTFPSYIFKVGHSQFAVDDMLAREIFIRRPTK</sequence>
<accession>A0A1M6BVP5</accession>
<dbReference type="Pfam" id="PF02742">
    <property type="entry name" value="Fe_dep_repr_C"/>
    <property type="match status" value="1"/>
</dbReference>
<dbReference type="InterPro" id="IPR036388">
    <property type="entry name" value="WH-like_DNA-bd_sf"/>
</dbReference>
<evidence type="ECO:0000256" key="1">
    <source>
        <dbReference type="ARBA" id="ARBA00004496"/>
    </source>
</evidence>
<feature type="domain" description="Ferrous iron transporter FeoA-like" evidence="4">
    <location>
        <begin position="147"/>
        <end position="217"/>
    </location>
</feature>
<dbReference type="Pfam" id="PF04023">
    <property type="entry name" value="FeoA"/>
    <property type="match status" value="1"/>
</dbReference>
<reference evidence="5 6" key="1">
    <citation type="submission" date="2016-11" db="EMBL/GenBank/DDBJ databases">
        <authorList>
            <person name="Jaros S."/>
            <person name="Januszkiewicz K."/>
            <person name="Wedrychowicz H."/>
        </authorList>
    </citation>
    <scope>NUCLEOTIDE SEQUENCE [LARGE SCALE GENOMIC DNA]</scope>
    <source>
        <strain evidence="5 6">DSM 5091</strain>
    </source>
</reference>
<dbReference type="SMART" id="SM00529">
    <property type="entry name" value="HTH_DTXR"/>
    <property type="match status" value="1"/>
</dbReference>
<dbReference type="InterPro" id="IPR038157">
    <property type="entry name" value="FeoA_core_dom"/>
</dbReference>
<proteinExistence type="predicted"/>
<dbReference type="EMBL" id="FQZT01000001">
    <property type="protein sequence ID" value="SHI52866.1"/>
    <property type="molecule type" value="Genomic_DNA"/>
</dbReference>
<dbReference type="GO" id="GO:0005737">
    <property type="term" value="C:cytoplasm"/>
    <property type="evidence" value="ECO:0007669"/>
    <property type="project" value="UniProtKB-SubCell"/>
</dbReference>
<dbReference type="Gene3D" id="2.30.30.90">
    <property type="match status" value="1"/>
</dbReference>
<dbReference type="SMART" id="SM00899">
    <property type="entry name" value="FeoA"/>
    <property type="match status" value="1"/>
</dbReference>